<dbReference type="Proteomes" id="UP000583800">
    <property type="component" value="Unassembled WGS sequence"/>
</dbReference>
<dbReference type="RefSeq" id="WP_246502542.1">
    <property type="nucleotide sequence ID" value="NZ_JACHJB010000002.1"/>
</dbReference>
<organism evidence="4 5">
    <name type="scientific">Nonomuraea muscovyensis</name>
    <dbReference type="NCBI Taxonomy" id="1124761"/>
    <lineage>
        <taxon>Bacteria</taxon>
        <taxon>Bacillati</taxon>
        <taxon>Actinomycetota</taxon>
        <taxon>Actinomycetes</taxon>
        <taxon>Streptosporangiales</taxon>
        <taxon>Streptosporangiaceae</taxon>
        <taxon>Nonomuraea</taxon>
    </lineage>
</organism>
<evidence type="ECO:0000256" key="1">
    <source>
        <dbReference type="SAM" id="MobiDB-lite"/>
    </source>
</evidence>
<keyword evidence="5" id="KW-1185">Reference proteome</keyword>
<dbReference type="InterPro" id="IPR008979">
    <property type="entry name" value="Galactose-bd-like_sf"/>
</dbReference>
<dbReference type="Pfam" id="PF00754">
    <property type="entry name" value="F5_F8_type_C"/>
    <property type="match status" value="1"/>
</dbReference>
<accession>A0A7X0C467</accession>
<proteinExistence type="predicted"/>
<dbReference type="AlphaFoldDB" id="A0A7X0C467"/>
<reference evidence="4 5" key="1">
    <citation type="submission" date="2020-08" db="EMBL/GenBank/DDBJ databases">
        <title>Sequencing the genomes of 1000 actinobacteria strains.</title>
        <authorList>
            <person name="Klenk H.-P."/>
        </authorList>
    </citation>
    <scope>NUCLEOTIDE SEQUENCE [LARGE SCALE GENOMIC DNA]</scope>
    <source>
        <strain evidence="4 5">DSM 45913</strain>
    </source>
</reference>
<evidence type="ECO:0000259" key="3">
    <source>
        <dbReference type="PROSITE" id="PS50022"/>
    </source>
</evidence>
<sequence>MIRTGALACVAVLLAVATPTSAQAAPVWTLRWAPNPATTGMGAWESVEDDRADSHPSAGAHIKVSGDAYRFDMHTVDRDTSTDRQRHEVTGNRTSSSSSLRWLEGETWRVTYSMYIPSSLRATTSFTHIFQTKKPGAGGAPITVTSLRRVNGVQTIEHKIFEPGILVGRTDLEPLQNKWIDIDYEIKIGDGTAGAVRWVVRSGGTTIVDATRTGVDTFISDRVRPKWGIYRSLGDTSGSLRDTYLLLRNLKSYQLTSGSPTPTPTPTPTAGAVSRGRPATASSTEGSGFEAAGAVDGDPTTRWASAEGSDPQWLRVDLGRSYPISRVRLDWEAAYASGYRIQVSDDGFTWRDLYTTASGDGGIDDLTNLSGSGRHVRVYGTARGTPWGYSLHEFEVYSG</sequence>
<feature type="chain" id="PRO_5031434156" description="F5/8 type C domain-containing protein" evidence="2">
    <location>
        <begin position="25"/>
        <end position="399"/>
    </location>
</feature>
<dbReference type="EMBL" id="JACHJB010000002">
    <property type="protein sequence ID" value="MBB6348189.1"/>
    <property type="molecule type" value="Genomic_DNA"/>
</dbReference>
<dbReference type="PROSITE" id="PS50022">
    <property type="entry name" value="FA58C_3"/>
    <property type="match status" value="1"/>
</dbReference>
<feature type="signal peptide" evidence="2">
    <location>
        <begin position="1"/>
        <end position="24"/>
    </location>
</feature>
<dbReference type="SUPFAM" id="SSF49785">
    <property type="entry name" value="Galactose-binding domain-like"/>
    <property type="match status" value="1"/>
</dbReference>
<dbReference type="InterPro" id="IPR000421">
    <property type="entry name" value="FA58C"/>
</dbReference>
<feature type="region of interest" description="Disordered" evidence="1">
    <location>
        <begin position="255"/>
        <end position="308"/>
    </location>
</feature>
<evidence type="ECO:0000313" key="4">
    <source>
        <dbReference type="EMBL" id="MBB6348189.1"/>
    </source>
</evidence>
<protein>
    <recommendedName>
        <fullName evidence="3">F5/8 type C domain-containing protein</fullName>
    </recommendedName>
</protein>
<keyword evidence="2" id="KW-0732">Signal</keyword>
<dbReference type="Gene3D" id="2.60.120.200">
    <property type="match status" value="1"/>
</dbReference>
<gene>
    <name evidence="4" type="ORF">FHU36_004734</name>
</gene>
<dbReference type="Gene3D" id="2.60.120.260">
    <property type="entry name" value="Galactose-binding domain-like"/>
    <property type="match status" value="1"/>
</dbReference>
<evidence type="ECO:0000313" key="5">
    <source>
        <dbReference type="Proteomes" id="UP000583800"/>
    </source>
</evidence>
<feature type="domain" description="F5/8 type C" evidence="3">
    <location>
        <begin position="261"/>
        <end position="399"/>
    </location>
</feature>
<evidence type="ECO:0000256" key="2">
    <source>
        <dbReference type="SAM" id="SignalP"/>
    </source>
</evidence>
<name>A0A7X0C467_9ACTN</name>
<comment type="caution">
    <text evidence="4">The sequence shown here is derived from an EMBL/GenBank/DDBJ whole genome shotgun (WGS) entry which is preliminary data.</text>
</comment>